<organism evidence="1 2">
    <name type="scientific">Linderina macrospora</name>
    <dbReference type="NCBI Taxonomy" id="4868"/>
    <lineage>
        <taxon>Eukaryota</taxon>
        <taxon>Fungi</taxon>
        <taxon>Fungi incertae sedis</taxon>
        <taxon>Zoopagomycota</taxon>
        <taxon>Kickxellomycotina</taxon>
        <taxon>Kickxellomycetes</taxon>
        <taxon>Kickxellales</taxon>
        <taxon>Kickxellaceae</taxon>
        <taxon>Linderina</taxon>
    </lineage>
</organism>
<protein>
    <submittedName>
        <fullName evidence="1">Phosphate system positive regulatory protein pho81</fullName>
    </submittedName>
</protein>
<name>A0ACC1JCD9_9FUNG</name>
<evidence type="ECO:0000313" key="2">
    <source>
        <dbReference type="Proteomes" id="UP001150603"/>
    </source>
</evidence>
<reference evidence="1" key="1">
    <citation type="submission" date="2022-07" db="EMBL/GenBank/DDBJ databases">
        <title>Phylogenomic reconstructions and comparative analyses of Kickxellomycotina fungi.</title>
        <authorList>
            <person name="Reynolds N.K."/>
            <person name="Stajich J.E."/>
            <person name="Barry K."/>
            <person name="Grigoriev I.V."/>
            <person name="Crous P."/>
            <person name="Smith M.E."/>
        </authorList>
    </citation>
    <scope>NUCLEOTIDE SEQUENCE</scope>
    <source>
        <strain evidence="1">NRRL 5244</strain>
    </source>
</reference>
<sequence>TQLAGKMGGVLLSGSPAQSQQAQHDAGVPDHPKDGIAADAAMSMDLDLDLDGIPSLALPPPLIPFRIYGHNFLGKRTRIQIRMHTHRAAGGPPIAFSDDRDMISLKLVVVAKPDAGMVPHTVMLPLETPSTIFGFQTDDPSQFRLEFQLYPSFGLQPMGKAIAMPSLFASSSAGIARLPLLDRYLKLVAEVSFEFLAIRPFEGAQLQIGGKVETYWKSTNPAPRPNPGLTPTVGLSPRLNTITTPGATVASGLIGSPHSVAESVGPSGQNDAGMSLVVSSSLAPEHVCVQVQVCMDGVPVICPREAIQTGGETSISVRVCDLRHTEFARMIKTTGVKPTGDSPASAWHSYIRDAGLTLREVLEMLPIRLGLSIQVMYSTNQKSGNAISSGVRFGGCDVNEYIDSILKTVYDDSHKRARAQPPAPPHNASTSILERVANDLYRKDTGQRNIIFCSYSAQVCMALNWKQPNYAVFILTSGRQPLDPATVDAPSFNSRLQHLSLKESVRFACDNNLLGIMCDASLLTRVPSLIANVKNNGLFLISFGANNGDQQMCAEQKAAGVDAIMHRGAIKYEAEHAEYAI</sequence>
<gene>
    <name evidence="1" type="primary">PHO81_1</name>
    <name evidence="1" type="ORF">FBU59_002067</name>
</gene>
<evidence type="ECO:0000313" key="1">
    <source>
        <dbReference type="EMBL" id="KAJ1946276.1"/>
    </source>
</evidence>
<dbReference type="EMBL" id="JANBPW010001077">
    <property type="protein sequence ID" value="KAJ1946276.1"/>
    <property type="molecule type" value="Genomic_DNA"/>
</dbReference>
<accession>A0ACC1JCD9</accession>
<feature type="non-terminal residue" evidence="1">
    <location>
        <position position="1"/>
    </location>
</feature>
<proteinExistence type="predicted"/>
<dbReference type="Proteomes" id="UP001150603">
    <property type="component" value="Unassembled WGS sequence"/>
</dbReference>
<comment type="caution">
    <text evidence="1">The sequence shown here is derived from an EMBL/GenBank/DDBJ whole genome shotgun (WGS) entry which is preliminary data.</text>
</comment>
<keyword evidence="2" id="KW-1185">Reference proteome</keyword>